<dbReference type="PANTHER" id="PTHR24366">
    <property type="entry name" value="IG(IMMUNOGLOBULIN) AND LRR(LEUCINE RICH REPEAT) DOMAINS"/>
    <property type="match status" value="1"/>
</dbReference>
<keyword evidence="1" id="KW-0433">Leucine-rich repeat</keyword>
<feature type="signal peptide" evidence="4">
    <location>
        <begin position="1"/>
        <end position="26"/>
    </location>
</feature>
<dbReference type="RefSeq" id="XP_031344679.1">
    <property type="nucleotide sequence ID" value="XM_031488819.1"/>
</dbReference>
<dbReference type="EMBL" id="GEZM01089477">
    <property type="protein sequence ID" value="JAV57487.1"/>
    <property type="molecule type" value="Transcribed_RNA"/>
</dbReference>
<keyword evidence="3" id="KW-0812">Transmembrane</keyword>
<proteinExistence type="predicted"/>
<sequence>MMSAAHVSGLLLILVINSILPWMCSSSAIPCPTVCSCFLDARGRKVVACNQGGLTAIPFKEMESRIEVINVSAPEYNLNTLTMDPTIQDFKLLEEIHITRSNIPELGVHLFWNLKKLSVLNLSQNNITQPLDASFRGLGNLKELYLDDNRIHSLPSGTFRYLLSLKILSLQRNRIHEMMPRMFEELGKLQVLKLSGNYLRELNPESFKDVLKDLRVLECQGCSLHKINTQVYGYLPHLTHLELGYNELETLSTQDFANLTNLKYIGLDGNKISALSDDVFIHARGLKKINLSKSRISRVSPKTFSNLNNLTELDLSYNKLENVENTVLEPIAGNLQKLLLSGNHISMPNLKSLMKSVPLLRNLQLAEAGIYDIPPDVFPEKLSVLNLSGNFLTVLFPDAIPATLLELDLSKNRFGGLSEAFLQRVEYIIRLNLDKNPWACDLCHIVPMLERANVSSILREVKCKYPYRLEGMLLGELRSSDLNWCSTPEFSGDANYFLTGNEDGKVGITAATAAILLLLLAGIVALIVFCHGKMHAAIYYTNEEKRTAETEAIFDNQSALFSDEKELSFKFPVDYPQKKIAIATIDEELKKEPIMNEA</sequence>
<dbReference type="SUPFAM" id="SSF52058">
    <property type="entry name" value="L domain-like"/>
    <property type="match status" value="2"/>
</dbReference>
<dbReference type="Pfam" id="PF00560">
    <property type="entry name" value="LRR_1"/>
    <property type="match status" value="2"/>
</dbReference>
<feature type="transmembrane region" description="Helical" evidence="3">
    <location>
        <begin position="506"/>
        <end position="529"/>
    </location>
</feature>
<accession>A0A1Y1KFD8</accession>
<dbReference type="Gene3D" id="3.80.10.10">
    <property type="entry name" value="Ribonuclease Inhibitor"/>
    <property type="match status" value="3"/>
</dbReference>
<dbReference type="PROSITE" id="PS51450">
    <property type="entry name" value="LRR"/>
    <property type="match status" value="4"/>
</dbReference>
<evidence type="ECO:0000313" key="5">
    <source>
        <dbReference type="EMBL" id="JAV57487.1"/>
    </source>
</evidence>
<dbReference type="OrthoDB" id="9229163at2759"/>
<protein>
    <recommendedName>
        <fullName evidence="6">LRRCT domain-containing protein</fullName>
    </recommendedName>
</protein>
<dbReference type="InterPro" id="IPR001611">
    <property type="entry name" value="Leu-rich_rpt"/>
</dbReference>
<dbReference type="GeneID" id="116171816"/>
<dbReference type="SMART" id="SM00364">
    <property type="entry name" value="LRR_BAC"/>
    <property type="match status" value="5"/>
</dbReference>
<keyword evidence="3" id="KW-1133">Transmembrane helix</keyword>
<dbReference type="InterPro" id="IPR032675">
    <property type="entry name" value="LRR_dom_sf"/>
</dbReference>
<evidence type="ECO:0000256" key="4">
    <source>
        <dbReference type="SAM" id="SignalP"/>
    </source>
</evidence>
<evidence type="ECO:0000256" key="3">
    <source>
        <dbReference type="SAM" id="Phobius"/>
    </source>
</evidence>
<dbReference type="PANTHER" id="PTHR24366:SF96">
    <property type="entry name" value="LEUCINE RICH REPEAT CONTAINING 53"/>
    <property type="match status" value="1"/>
</dbReference>
<dbReference type="SMART" id="SM00369">
    <property type="entry name" value="LRR_TYP"/>
    <property type="match status" value="9"/>
</dbReference>
<evidence type="ECO:0000256" key="2">
    <source>
        <dbReference type="ARBA" id="ARBA00022737"/>
    </source>
</evidence>
<feature type="chain" id="PRO_5013208695" description="LRRCT domain-containing protein" evidence="4">
    <location>
        <begin position="27"/>
        <end position="598"/>
    </location>
</feature>
<keyword evidence="3" id="KW-0472">Membrane</keyword>
<name>A0A1Y1KFD8_PHOPY</name>
<dbReference type="AlphaFoldDB" id="A0A1Y1KFD8"/>
<organism evidence="5">
    <name type="scientific">Photinus pyralis</name>
    <name type="common">Common eastern firefly</name>
    <name type="synonym">Lampyris pyralis</name>
    <dbReference type="NCBI Taxonomy" id="7054"/>
    <lineage>
        <taxon>Eukaryota</taxon>
        <taxon>Metazoa</taxon>
        <taxon>Ecdysozoa</taxon>
        <taxon>Arthropoda</taxon>
        <taxon>Hexapoda</taxon>
        <taxon>Insecta</taxon>
        <taxon>Pterygota</taxon>
        <taxon>Neoptera</taxon>
        <taxon>Endopterygota</taxon>
        <taxon>Coleoptera</taxon>
        <taxon>Polyphaga</taxon>
        <taxon>Elateriformia</taxon>
        <taxon>Elateroidea</taxon>
        <taxon>Lampyridae</taxon>
        <taxon>Lampyrinae</taxon>
        <taxon>Photinus</taxon>
    </lineage>
</organism>
<dbReference type="KEGG" id="ppyr:116171816"/>
<dbReference type="SMART" id="SM00365">
    <property type="entry name" value="LRR_SD22"/>
    <property type="match status" value="6"/>
</dbReference>
<reference evidence="5" key="1">
    <citation type="journal article" date="2016" name="Sci. Rep.">
        <title>Molecular characterization of firefly nuptial gifts: a multi-omics approach sheds light on postcopulatory sexual selection.</title>
        <authorList>
            <person name="Al-Wathiqui N."/>
            <person name="Fallon T.R."/>
            <person name="South A."/>
            <person name="Weng J.K."/>
            <person name="Lewis S.M."/>
        </authorList>
    </citation>
    <scope>NUCLEOTIDE SEQUENCE</scope>
</reference>
<dbReference type="RefSeq" id="XP_031344678.1">
    <property type="nucleotide sequence ID" value="XM_031488818.1"/>
</dbReference>
<evidence type="ECO:0000256" key="1">
    <source>
        <dbReference type="ARBA" id="ARBA00022614"/>
    </source>
</evidence>
<dbReference type="Pfam" id="PF13855">
    <property type="entry name" value="LRR_8"/>
    <property type="match status" value="3"/>
</dbReference>
<keyword evidence="2" id="KW-0677">Repeat</keyword>
<dbReference type="InterPro" id="IPR003591">
    <property type="entry name" value="Leu-rich_rpt_typical-subtyp"/>
</dbReference>
<keyword evidence="4" id="KW-0732">Signal</keyword>
<evidence type="ECO:0008006" key="6">
    <source>
        <dbReference type="Google" id="ProtNLM"/>
    </source>
</evidence>